<evidence type="ECO:0000313" key="2">
    <source>
        <dbReference type="EMBL" id="MBB5891294.1"/>
    </source>
</evidence>
<sequence length="379" mass="39394">MIGLRCARLFDGDTMHHGRRTVVLDGGRIVGVGATDAPVVDLGDVTLMPGLVDAHTHLAFAPGSDIVGDMTSLPREVVLERMREHAGQALRAGITTVRDLGDRDYLAVELRDGSSALPEILAAGPPITTPGGHCWFLGGEVPADRSALADAVAERVARGVDVIKVMATGGSITPGSAAHESQYDFSQLSAIVEAAHSAGLPVTAHAHGGSGIRDAVRAGVDGIEHGTFLTADGAEPDWSTIRELIAARVYVGVTAGRLLTDAPPPPRVLAARAFLPEMQRSGALLVCSSDAGIISYKPHYCLPFGLTDFQQFTELSPAAVLTSVTRLAADSCSVGSRKGRIAPGYDADLLAVHGDPSQDLAVLRDVAAVYRAGVPVELG</sequence>
<dbReference type="Pfam" id="PF01979">
    <property type="entry name" value="Amidohydro_1"/>
    <property type="match status" value="1"/>
</dbReference>
<dbReference type="PANTHER" id="PTHR43135">
    <property type="entry name" value="ALPHA-D-RIBOSE 1-METHYLPHOSPHONATE 5-TRIPHOSPHATE DIPHOSPHATASE"/>
    <property type="match status" value="1"/>
</dbReference>
<comment type="caution">
    <text evidence="2">The sequence shown here is derived from an EMBL/GenBank/DDBJ whole genome shotgun (WGS) entry which is preliminary data.</text>
</comment>
<organism evidence="2 3">
    <name type="scientific">Kutzneria kofuensis</name>
    <dbReference type="NCBI Taxonomy" id="103725"/>
    <lineage>
        <taxon>Bacteria</taxon>
        <taxon>Bacillati</taxon>
        <taxon>Actinomycetota</taxon>
        <taxon>Actinomycetes</taxon>
        <taxon>Pseudonocardiales</taxon>
        <taxon>Pseudonocardiaceae</taxon>
        <taxon>Kutzneria</taxon>
    </lineage>
</organism>
<dbReference type="RefSeq" id="WP_312890068.1">
    <property type="nucleotide sequence ID" value="NZ_BAAAWY010000031.1"/>
</dbReference>
<dbReference type="SUPFAM" id="SSF51338">
    <property type="entry name" value="Composite domain of metallo-dependent hydrolases"/>
    <property type="match status" value="1"/>
</dbReference>
<evidence type="ECO:0000259" key="1">
    <source>
        <dbReference type="Pfam" id="PF01979"/>
    </source>
</evidence>
<dbReference type="AlphaFoldDB" id="A0A7W9NGA5"/>
<dbReference type="PANTHER" id="PTHR43135:SF3">
    <property type="entry name" value="ALPHA-D-RIBOSE 1-METHYLPHOSPHONATE 5-TRIPHOSPHATE DIPHOSPHATASE"/>
    <property type="match status" value="1"/>
</dbReference>
<protein>
    <submittedName>
        <fullName evidence="2">Imidazolonepropionase-like amidohydrolase</fullName>
    </submittedName>
</protein>
<reference evidence="2 3" key="1">
    <citation type="submission" date="2020-08" db="EMBL/GenBank/DDBJ databases">
        <title>Sequencing the genomes of 1000 actinobacteria strains.</title>
        <authorList>
            <person name="Klenk H.-P."/>
        </authorList>
    </citation>
    <scope>NUCLEOTIDE SEQUENCE [LARGE SCALE GENOMIC DNA]</scope>
    <source>
        <strain evidence="2 3">DSM 43851</strain>
    </source>
</reference>
<dbReference type="Gene3D" id="2.30.40.10">
    <property type="entry name" value="Urease, subunit C, domain 1"/>
    <property type="match status" value="1"/>
</dbReference>
<dbReference type="Gene3D" id="3.20.20.140">
    <property type="entry name" value="Metal-dependent hydrolases"/>
    <property type="match status" value="1"/>
</dbReference>
<dbReference type="Proteomes" id="UP000585638">
    <property type="component" value="Unassembled WGS sequence"/>
</dbReference>
<evidence type="ECO:0000313" key="3">
    <source>
        <dbReference type="Proteomes" id="UP000585638"/>
    </source>
</evidence>
<dbReference type="EMBL" id="JACHIR010000001">
    <property type="protein sequence ID" value="MBB5891294.1"/>
    <property type="molecule type" value="Genomic_DNA"/>
</dbReference>
<dbReference type="InterPro" id="IPR032466">
    <property type="entry name" value="Metal_Hydrolase"/>
</dbReference>
<keyword evidence="3" id="KW-1185">Reference proteome</keyword>
<feature type="domain" description="Amidohydrolase-related" evidence="1">
    <location>
        <begin position="46"/>
        <end position="373"/>
    </location>
</feature>
<gene>
    <name evidence="2" type="ORF">BJ998_002490</name>
</gene>
<accession>A0A7W9NGA5</accession>
<dbReference type="InterPro" id="IPR006680">
    <property type="entry name" value="Amidohydro-rel"/>
</dbReference>
<dbReference type="SUPFAM" id="SSF51556">
    <property type="entry name" value="Metallo-dependent hydrolases"/>
    <property type="match status" value="1"/>
</dbReference>
<keyword evidence="2" id="KW-0378">Hydrolase</keyword>
<dbReference type="InterPro" id="IPR051781">
    <property type="entry name" value="Metallo-dep_Hydrolase"/>
</dbReference>
<proteinExistence type="predicted"/>
<dbReference type="InterPro" id="IPR011059">
    <property type="entry name" value="Metal-dep_hydrolase_composite"/>
</dbReference>
<dbReference type="GO" id="GO:0016810">
    <property type="term" value="F:hydrolase activity, acting on carbon-nitrogen (but not peptide) bonds"/>
    <property type="evidence" value="ECO:0007669"/>
    <property type="project" value="InterPro"/>
</dbReference>
<name>A0A7W9NGA5_9PSEU</name>